<dbReference type="Gene3D" id="1.10.1200.10">
    <property type="entry name" value="ACP-like"/>
    <property type="match status" value="1"/>
</dbReference>
<dbReference type="Pfam" id="PF23297">
    <property type="entry name" value="ACP_SdgA_C"/>
    <property type="match status" value="1"/>
</dbReference>
<dbReference type="Gene3D" id="3.40.47.10">
    <property type="match status" value="1"/>
</dbReference>
<dbReference type="SMART" id="SM00827">
    <property type="entry name" value="PKS_AT"/>
    <property type="match status" value="1"/>
</dbReference>
<keyword evidence="4" id="KW-0521">NADP</keyword>
<feature type="region of interest" description="N-terminal hotdog fold" evidence="8">
    <location>
        <begin position="991"/>
        <end position="1126"/>
    </location>
</feature>
<feature type="active site" description="Proton acceptor; for dehydratase activity" evidence="8">
    <location>
        <position position="1023"/>
    </location>
</feature>
<proteinExistence type="predicted"/>
<dbReference type="Gene3D" id="3.90.180.10">
    <property type="entry name" value="Medium-chain alcohol dehydrogenases, catalytic domain"/>
    <property type="match status" value="1"/>
</dbReference>
<feature type="domain" description="Carrier" evidence="10">
    <location>
        <begin position="2489"/>
        <end position="2566"/>
    </location>
</feature>
<dbReference type="Gene3D" id="3.40.50.720">
    <property type="entry name" value="NAD(P)-binding Rossmann-like Domain"/>
    <property type="match status" value="2"/>
</dbReference>
<dbReference type="CDD" id="cd00833">
    <property type="entry name" value="PKS"/>
    <property type="match status" value="1"/>
</dbReference>
<organism evidence="13 14">
    <name type="scientific">Clohesyomyces aquaticus</name>
    <dbReference type="NCBI Taxonomy" id="1231657"/>
    <lineage>
        <taxon>Eukaryota</taxon>
        <taxon>Fungi</taxon>
        <taxon>Dikarya</taxon>
        <taxon>Ascomycota</taxon>
        <taxon>Pezizomycotina</taxon>
        <taxon>Dothideomycetes</taxon>
        <taxon>Pleosporomycetidae</taxon>
        <taxon>Pleosporales</taxon>
        <taxon>Lindgomycetaceae</taxon>
        <taxon>Clohesyomyces</taxon>
    </lineage>
</organism>
<dbReference type="SUPFAM" id="SSF47336">
    <property type="entry name" value="ACP-like"/>
    <property type="match status" value="1"/>
</dbReference>
<feature type="region of interest" description="Disordered" evidence="9">
    <location>
        <begin position="1"/>
        <end position="22"/>
    </location>
</feature>
<dbReference type="InterPro" id="IPR049551">
    <property type="entry name" value="PKS_DH_C"/>
</dbReference>
<dbReference type="SMART" id="SM00829">
    <property type="entry name" value="PKS_ER"/>
    <property type="match status" value="1"/>
</dbReference>
<feature type="active site" description="Proton donor; for dehydratase activity" evidence="8">
    <location>
        <position position="1206"/>
    </location>
</feature>
<evidence type="ECO:0000256" key="8">
    <source>
        <dbReference type="PROSITE-ProRule" id="PRU01363"/>
    </source>
</evidence>
<dbReference type="CDD" id="cd05195">
    <property type="entry name" value="enoyl_red"/>
    <property type="match status" value="1"/>
</dbReference>
<dbReference type="InterPro" id="IPR016036">
    <property type="entry name" value="Malonyl_transacylase_ACP-bd"/>
</dbReference>
<dbReference type="InterPro" id="IPR006162">
    <property type="entry name" value="Ppantetheine_attach_site"/>
</dbReference>
<dbReference type="PANTHER" id="PTHR43775:SF29">
    <property type="entry name" value="ASPERFURANONE POLYKETIDE SYNTHASE AFOG-RELATED"/>
    <property type="match status" value="1"/>
</dbReference>
<keyword evidence="6" id="KW-0511">Multifunctional enzyme</keyword>
<dbReference type="GO" id="GO:1901336">
    <property type="term" value="P:lactone biosynthetic process"/>
    <property type="evidence" value="ECO:0007669"/>
    <property type="project" value="UniProtKB-ARBA"/>
</dbReference>
<accession>A0A1Y1YXI8</accession>
<dbReference type="SMART" id="SM00822">
    <property type="entry name" value="PKS_KR"/>
    <property type="match status" value="1"/>
</dbReference>
<evidence type="ECO:0000256" key="5">
    <source>
        <dbReference type="ARBA" id="ARBA00023002"/>
    </source>
</evidence>
<keyword evidence="7" id="KW-0012">Acyltransferase</keyword>
<dbReference type="InterPro" id="IPR029063">
    <property type="entry name" value="SAM-dependent_MTases_sf"/>
</dbReference>
<dbReference type="GO" id="GO:0016491">
    <property type="term" value="F:oxidoreductase activity"/>
    <property type="evidence" value="ECO:0007669"/>
    <property type="project" value="UniProtKB-KW"/>
</dbReference>
<dbReference type="GO" id="GO:0004315">
    <property type="term" value="F:3-oxoacyl-[acyl-carrier-protein] synthase activity"/>
    <property type="evidence" value="ECO:0007669"/>
    <property type="project" value="InterPro"/>
</dbReference>
<dbReference type="OrthoDB" id="329835at2759"/>
<dbReference type="InterPro" id="IPR032821">
    <property type="entry name" value="PKS_assoc"/>
</dbReference>
<dbReference type="PROSITE" id="PS52004">
    <property type="entry name" value="KS3_2"/>
    <property type="match status" value="1"/>
</dbReference>
<dbReference type="Pfam" id="PF14765">
    <property type="entry name" value="PS-DH"/>
    <property type="match status" value="1"/>
</dbReference>
<dbReference type="InterPro" id="IPR001227">
    <property type="entry name" value="Ac_transferase_dom_sf"/>
</dbReference>
<dbReference type="InterPro" id="IPR009081">
    <property type="entry name" value="PP-bd_ACP"/>
</dbReference>
<sequence length="2577" mass="282824">MSLTDQYFPQNGGYHPESPPMDQRLPIAIIGMSCKFPGDATSPEALWKLCEEGKSAWSEIPRERFKKEAFYHPCGDRTTTTNVTGGHFLKEDVGSFDATFFNMTPEVSATMDPQCRLQLESVYEALENSGTSLEDIAGSRTAVFSGAFYKDYMDSLMRDPEELPRYVMTGNGATMMANRISHFYDLRGPSMTVDTGCSTGLVALHQACQSLKTSDAKMAIVVGANIMINPDIFVLWSSLGFLSPDGKCYSFDSRASGYGRGEGIAALVLKPLNEAVRDGDPIRAVIVQTALNQDGKTQTITSPSQTAQEELMRLCYERAGLNPGETAYVEAHGTGTKAGDPTEAAAIHTVFCKDRPRSQPLFVGSVKSNIGHLETASGFAAIVKVALALEKGLIPPSINFEKGNEKIPFEDWNLKIPRELEAWPEDYFRRASINNFGYGGANAHVIMEAWQPYLTSAMETLRIPASLDSSGDSYDVSTASSSVGTTEDSFEKEEVHTPASSSSVPSDSGESPKLESRVLLLSAKDEAVAETMVERLKDYVINSIMDGDELIDRLAHTLSNRRSRFPWKIAIPSPSTKAGLVTMLNDLKAVVPTRSTKIPRLGFVFTGQGAQWHAMGRELMPVYPVFLSTLQEADKHLRDMDCSWSLIDELTKPEAVSRVNDVVLSPPLCIAVQIGLVRLLESWNIKPAVITSHSSGEIAAAYAAGLIDLREAMAIVFARGTFLQSLQENAHYRGAMIVAGIGRDEADAFIDRMGTTGRTVVACVNSPTSVTISGDHDAITQLEDRLNQDKVFVRALKVPVAYHSHHMNPVAQDYLAVLQQVLRKDRTFKDVHYTSPVTGGVVTDASIIGATHWVQNMLRPVLFVDSLSAMCLSLGDSGEQLVDSIVEVGPHAALGGPIRQTLKLPHLKDLGITYSSCLWRNKNAVSTMHELAAGLIAKGYPVHLDAVNFPNQTRDFRPLSDLPAYPWNHRTRYWYESRINRAHRNKEFAGHDLLGSRFLGSSPAIPTWRHFIRPSEVPWVLDHQVQSDTVYPGAGLICMALEAMRQTCLAEGMQVTAFKLHDIEILQALVIPDSERGIEVQLSFQNGDDKTLGLVGWKRFSICSIQNDGTWREHCRGLIDSETKQGSGLGVSLHDDQDILLVSEEPDSIFSFFRSVGIFHGESFRNLQKIKAGTGKSITSVLVANSAARMPAHFQQDHLIHPTTLDSIIVAAYSSLPGCGTRQSCAMIPRYIKNMVISNNIGRSPGNALQAHSTLLQLDNTGFHASVAVRYDSTASLAIEIDDLHCISIGTAATDDHQAPNHCLRVEWSEDSSLASMTKLTDRLKTPPNPEESAIVEDLNRACFYFFQDAVDSVSNLDVESLLWYHKLYYQWMKLQISQQPRAEEWLNSSTEEISALLTHVAEASTSGDMVCRIGHNLGGILRQEISPLELMLKDQLLYRYYQEALHIGSSYQQVYQIVDLFAHKNPQAKVLEIGGGTGGCTTHVLRALGGGYTERDRRFSRYDFTDVSVNFFEQAKSRFSAWDELISYRKLDIESDPADQGYENGTYDLIVACQVLHATTNIDKTMKHVRNLLKPGGKLLIVETTRDSLDIQLIFGVLPGWWLSEELERKQSPSLTPEMWSTVLGRNRFTGLDLRVRDCEDDEKYVIDVMVSTASNESVNLSPRQVSVICAQPEQVPHVWLNELLHEIKTKTSFEPVLATAKPDGKFCIFLDNIAESILVSPNHGEFECVQRLVTRASGLLWVSSGAAMDCENPTSALHSGFLRTLRCEDASKRFVSLDLEYCNGNSFTSHASTTIAQILEASFDLNQPPNSIDFEYALRGDSIMIPRIYEDRGKSKTLSVDYQALPCELQPFSQPNSDCRLEVTIPGMLDSLTFVDNPEACEELPDGYVEIAPRAFGLNFRDVMVAMGQLQTKVMGFECSGLLTKIGPNVPLEHGLAVGDRVCALLRGHWANHTRVHWTSVAKIPEAMSFEIAASIPIVYITAYYSLYQLANIQKGETLLIHSAAGGVGQAAIQFAQLAGAQIFATVGSTEKEDLIVEQYGIPREHIFSSRDKSFATHIRRLTNGNGVDVVLNSLAGDLLHETFTLIAPFGRFIEIGKRDFEQNNSLQMAPFVRAASFFAVDLFQLGAYKPLVCKEAFQAVMRHFEADRLKPLAPISTFPISQLEKAFRTMQAGKHLGKIVIVPHADDLVKRQNPRTRLSPKATYVIVGGLGGIGKSLARKLVELGARNIVLLSRNAKAPQHLAFLAELTLTGVNVKAINSDIADAGSLERAARNIGTVLPPVRGVIQAAMVLQDSIIENMTHEDYVAAVRPKVQGTWNLHNQFQDLDFFIMLSSLVGMGGNSSQSNYAAGGSFQDALARYRSARSLPAVCLDLGMIGGVGYVARTGGVKERLERQGFQLVSEEEVLNLVEDSIASPRRHPNESQVIIGVSSDLGAVSRDDSPFVADMRFAGLPLKTAATAGNGAAKQGGRSLDLGAHLAGASSWVEASASICQAIARKLSSMFGLPEDEVDPTASMSHYGVDSLVAVELRNWLSSASQSDMSIFDITQSNSLTSLAEVACSKSRLVPGHLKPSV</sequence>
<dbReference type="InterPro" id="IPR057326">
    <property type="entry name" value="KR_dom"/>
</dbReference>
<dbReference type="Pfam" id="PF02801">
    <property type="entry name" value="Ketoacyl-synt_C"/>
    <property type="match status" value="1"/>
</dbReference>
<dbReference type="GO" id="GO:0031177">
    <property type="term" value="F:phosphopantetheine binding"/>
    <property type="evidence" value="ECO:0007669"/>
    <property type="project" value="InterPro"/>
</dbReference>
<dbReference type="InterPro" id="IPR013217">
    <property type="entry name" value="Methyltransf_12"/>
</dbReference>
<dbReference type="InterPro" id="IPR014030">
    <property type="entry name" value="Ketoacyl_synth_N"/>
</dbReference>
<dbReference type="SMART" id="SM00826">
    <property type="entry name" value="PKS_DH"/>
    <property type="match status" value="1"/>
</dbReference>
<dbReference type="InterPro" id="IPR036736">
    <property type="entry name" value="ACP-like_sf"/>
</dbReference>
<keyword evidence="5" id="KW-0560">Oxidoreductase</keyword>
<dbReference type="Pfam" id="PF00698">
    <property type="entry name" value="Acyl_transf_1"/>
    <property type="match status" value="1"/>
</dbReference>
<dbReference type="Pfam" id="PF23114">
    <property type="entry name" value="NAD-bd_HRPKS_sdrA"/>
    <property type="match status" value="1"/>
</dbReference>
<dbReference type="InterPro" id="IPR011032">
    <property type="entry name" value="GroES-like_sf"/>
</dbReference>
<comment type="caution">
    <text evidence="13">The sequence shown here is derived from an EMBL/GenBank/DDBJ whole genome shotgun (WGS) entry which is preliminary data.</text>
</comment>
<feature type="compositionally biased region" description="Polar residues" evidence="9">
    <location>
        <begin position="469"/>
        <end position="487"/>
    </location>
</feature>
<evidence type="ECO:0000256" key="7">
    <source>
        <dbReference type="ARBA" id="ARBA00023315"/>
    </source>
</evidence>
<dbReference type="InterPro" id="IPR020843">
    <property type="entry name" value="ER"/>
</dbReference>
<dbReference type="InterPro" id="IPR020806">
    <property type="entry name" value="PKS_PP-bd"/>
</dbReference>
<dbReference type="Gene3D" id="3.10.129.110">
    <property type="entry name" value="Polyketide synthase dehydratase"/>
    <property type="match status" value="1"/>
</dbReference>
<reference evidence="13 14" key="1">
    <citation type="submission" date="2016-07" db="EMBL/GenBank/DDBJ databases">
        <title>Pervasive Adenine N6-methylation of Active Genes in Fungi.</title>
        <authorList>
            <consortium name="DOE Joint Genome Institute"/>
            <person name="Mondo S.J."/>
            <person name="Dannebaum R.O."/>
            <person name="Kuo R.C."/>
            <person name="Labutti K."/>
            <person name="Haridas S."/>
            <person name="Kuo A."/>
            <person name="Salamov A."/>
            <person name="Ahrendt S.R."/>
            <person name="Lipzen A."/>
            <person name="Sullivan W."/>
            <person name="Andreopoulos W.B."/>
            <person name="Clum A."/>
            <person name="Lindquist E."/>
            <person name="Daum C."/>
            <person name="Ramamoorthy G.K."/>
            <person name="Gryganskyi A."/>
            <person name="Culley D."/>
            <person name="Magnuson J.K."/>
            <person name="James T.Y."/>
            <person name="O'Malley M.A."/>
            <person name="Stajich J.E."/>
            <person name="Spatafora J.W."/>
            <person name="Visel A."/>
            <person name="Grigoriev I.V."/>
        </authorList>
    </citation>
    <scope>NUCLEOTIDE SEQUENCE [LARGE SCALE GENOMIC DNA]</scope>
    <source>
        <strain evidence="13 14">CBS 115471</strain>
    </source>
</reference>
<dbReference type="InterPro" id="IPR013968">
    <property type="entry name" value="PKS_KR"/>
</dbReference>
<dbReference type="InterPro" id="IPR018201">
    <property type="entry name" value="Ketoacyl_synth_AS"/>
</dbReference>
<dbReference type="Pfam" id="PF21089">
    <property type="entry name" value="PKS_DH_N"/>
    <property type="match status" value="1"/>
</dbReference>
<dbReference type="InterPro" id="IPR049900">
    <property type="entry name" value="PKS_mFAS_DH"/>
</dbReference>
<dbReference type="Proteomes" id="UP000193144">
    <property type="component" value="Unassembled WGS sequence"/>
</dbReference>
<evidence type="ECO:0000313" key="14">
    <source>
        <dbReference type="Proteomes" id="UP000193144"/>
    </source>
</evidence>
<keyword evidence="14" id="KW-1185">Reference proteome</keyword>
<dbReference type="Gene3D" id="3.40.50.150">
    <property type="entry name" value="Vaccinia Virus protein VP39"/>
    <property type="match status" value="1"/>
</dbReference>
<dbReference type="PANTHER" id="PTHR43775">
    <property type="entry name" value="FATTY ACID SYNTHASE"/>
    <property type="match status" value="1"/>
</dbReference>
<dbReference type="InterPro" id="IPR020841">
    <property type="entry name" value="PKS_Beta-ketoAc_synthase_dom"/>
</dbReference>
<dbReference type="SUPFAM" id="SSF53335">
    <property type="entry name" value="S-adenosyl-L-methionine-dependent methyltransferases"/>
    <property type="match status" value="1"/>
</dbReference>
<dbReference type="SMART" id="SM00825">
    <property type="entry name" value="PKS_KS"/>
    <property type="match status" value="1"/>
</dbReference>
<dbReference type="GO" id="GO:0030639">
    <property type="term" value="P:polyketide biosynthetic process"/>
    <property type="evidence" value="ECO:0007669"/>
    <property type="project" value="UniProtKB-ARBA"/>
</dbReference>
<gene>
    <name evidence="13" type="ORF">BCR34DRAFT_79322</name>
</gene>
<feature type="region of interest" description="C-terminal hotdog fold" evidence="8">
    <location>
        <begin position="1141"/>
        <end position="1295"/>
    </location>
</feature>
<dbReference type="PROSITE" id="PS00606">
    <property type="entry name" value="KS3_1"/>
    <property type="match status" value="1"/>
</dbReference>
<dbReference type="InterPro" id="IPR016039">
    <property type="entry name" value="Thiolase-like"/>
</dbReference>
<protein>
    <submittedName>
        <fullName evidence="13">Reducing type I polyketide synthase</fullName>
    </submittedName>
</protein>
<dbReference type="Pfam" id="PF08242">
    <property type="entry name" value="Methyltransf_12"/>
    <property type="match status" value="1"/>
</dbReference>
<evidence type="ECO:0000259" key="10">
    <source>
        <dbReference type="PROSITE" id="PS50075"/>
    </source>
</evidence>
<dbReference type="InterPro" id="IPR050091">
    <property type="entry name" value="PKS_NRPS_Biosynth_Enz"/>
</dbReference>
<evidence type="ECO:0000256" key="9">
    <source>
        <dbReference type="SAM" id="MobiDB-lite"/>
    </source>
</evidence>
<evidence type="ECO:0000313" key="13">
    <source>
        <dbReference type="EMBL" id="ORY02751.1"/>
    </source>
</evidence>
<keyword evidence="2" id="KW-0597">Phosphoprotein</keyword>
<evidence type="ECO:0000256" key="4">
    <source>
        <dbReference type="ARBA" id="ARBA00022857"/>
    </source>
</evidence>
<evidence type="ECO:0000256" key="3">
    <source>
        <dbReference type="ARBA" id="ARBA00022679"/>
    </source>
</evidence>
<dbReference type="Gene3D" id="3.40.366.10">
    <property type="entry name" value="Malonyl-Coenzyme A Acyl Carrier Protein, domain 2"/>
    <property type="match status" value="1"/>
</dbReference>
<feature type="domain" description="Ketosynthase family 3 (KS3)" evidence="11">
    <location>
        <begin position="24"/>
        <end position="449"/>
    </location>
</feature>
<dbReference type="FunFam" id="3.40.50.720:FF:000209">
    <property type="entry name" value="Polyketide synthase Pks12"/>
    <property type="match status" value="1"/>
</dbReference>
<dbReference type="EMBL" id="MCFA01000154">
    <property type="protein sequence ID" value="ORY02751.1"/>
    <property type="molecule type" value="Genomic_DNA"/>
</dbReference>
<dbReference type="InterPro" id="IPR056501">
    <property type="entry name" value="NAD-bd_HRPKS_sdrA"/>
</dbReference>
<dbReference type="PROSITE" id="PS00012">
    <property type="entry name" value="PHOSPHOPANTETHEINE"/>
    <property type="match status" value="1"/>
</dbReference>
<dbReference type="InterPro" id="IPR020807">
    <property type="entry name" value="PKS_DH"/>
</dbReference>
<evidence type="ECO:0000256" key="6">
    <source>
        <dbReference type="ARBA" id="ARBA00023268"/>
    </source>
</evidence>
<feature type="domain" description="PKS/mFAS DH" evidence="12">
    <location>
        <begin position="991"/>
        <end position="1295"/>
    </location>
</feature>
<dbReference type="InterPro" id="IPR036291">
    <property type="entry name" value="NAD(P)-bd_dom_sf"/>
</dbReference>
<dbReference type="InterPro" id="IPR014043">
    <property type="entry name" value="Acyl_transferase_dom"/>
</dbReference>
<dbReference type="STRING" id="1231657.A0A1Y1YXI8"/>
<dbReference type="SMART" id="SM00823">
    <property type="entry name" value="PKS_PP"/>
    <property type="match status" value="1"/>
</dbReference>
<dbReference type="GO" id="GO:0004312">
    <property type="term" value="F:fatty acid synthase activity"/>
    <property type="evidence" value="ECO:0007669"/>
    <property type="project" value="TreeGrafter"/>
</dbReference>
<dbReference type="SUPFAM" id="SSF50129">
    <property type="entry name" value="GroES-like"/>
    <property type="match status" value="1"/>
</dbReference>
<evidence type="ECO:0000259" key="12">
    <source>
        <dbReference type="PROSITE" id="PS52019"/>
    </source>
</evidence>
<keyword evidence="1" id="KW-0596">Phosphopantetheine</keyword>
<dbReference type="InterPro" id="IPR049552">
    <property type="entry name" value="PKS_DH_N"/>
</dbReference>
<keyword evidence="3" id="KW-0808">Transferase</keyword>
<evidence type="ECO:0000256" key="1">
    <source>
        <dbReference type="ARBA" id="ARBA00022450"/>
    </source>
</evidence>
<dbReference type="Pfam" id="PF08659">
    <property type="entry name" value="KR"/>
    <property type="match status" value="1"/>
</dbReference>
<evidence type="ECO:0000256" key="2">
    <source>
        <dbReference type="ARBA" id="ARBA00022553"/>
    </source>
</evidence>
<dbReference type="InterPro" id="IPR042104">
    <property type="entry name" value="PKS_dehydratase_sf"/>
</dbReference>
<dbReference type="SUPFAM" id="SSF53901">
    <property type="entry name" value="Thiolase-like"/>
    <property type="match status" value="1"/>
</dbReference>
<dbReference type="GO" id="GO:0006633">
    <property type="term" value="P:fatty acid biosynthetic process"/>
    <property type="evidence" value="ECO:0007669"/>
    <property type="project" value="InterPro"/>
</dbReference>
<evidence type="ECO:0000259" key="11">
    <source>
        <dbReference type="PROSITE" id="PS52004"/>
    </source>
</evidence>
<dbReference type="PROSITE" id="PS50075">
    <property type="entry name" value="CARRIER"/>
    <property type="match status" value="1"/>
</dbReference>
<dbReference type="Pfam" id="PF16197">
    <property type="entry name" value="KAsynt_C_assoc"/>
    <property type="match status" value="1"/>
</dbReference>
<dbReference type="InterPro" id="IPR016035">
    <property type="entry name" value="Acyl_Trfase/lysoPLipase"/>
</dbReference>
<feature type="region of interest" description="Disordered" evidence="9">
    <location>
        <begin position="469"/>
        <end position="512"/>
    </location>
</feature>
<name>A0A1Y1YXI8_9PLEO</name>
<dbReference type="InterPro" id="IPR014031">
    <property type="entry name" value="Ketoacyl_synth_C"/>
</dbReference>
<dbReference type="SUPFAM" id="SSF55048">
    <property type="entry name" value="Probable ACP-binding domain of malonyl-CoA ACP transacylase"/>
    <property type="match status" value="1"/>
</dbReference>
<dbReference type="Pfam" id="PF13602">
    <property type="entry name" value="ADH_zinc_N_2"/>
    <property type="match status" value="1"/>
</dbReference>
<dbReference type="SUPFAM" id="SSF51735">
    <property type="entry name" value="NAD(P)-binding Rossmann-fold domains"/>
    <property type="match status" value="2"/>
</dbReference>
<dbReference type="Gene3D" id="3.30.70.3290">
    <property type="match status" value="1"/>
</dbReference>
<dbReference type="PROSITE" id="PS52019">
    <property type="entry name" value="PKS_MFAS_DH"/>
    <property type="match status" value="1"/>
</dbReference>
<feature type="compositionally biased region" description="Low complexity" evidence="9">
    <location>
        <begin position="498"/>
        <end position="509"/>
    </location>
</feature>
<dbReference type="Pfam" id="PF00109">
    <property type="entry name" value="ketoacyl-synt"/>
    <property type="match status" value="1"/>
</dbReference>
<dbReference type="SUPFAM" id="SSF52151">
    <property type="entry name" value="FabD/lysophospholipase-like"/>
    <property type="match status" value="1"/>
</dbReference>